<evidence type="ECO:0000313" key="1">
    <source>
        <dbReference type="EMBL" id="BAD82569.1"/>
    </source>
</evidence>
<protein>
    <submittedName>
        <fullName evidence="1">Uncharacterized protein</fullName>
    </submittedName>
</protein>
<proteinExistence type="predicted"/>
<organism evidence="1">
    <name type="scientific">Oryza sativa subsp. japonica</name>
    <name type="common">Rice</name>
    <dbReference type="NCBI Taxonomy" id="39947"/>
    <lineage>
        <taxon>Eukaryota</taxon>
        <taxon>Viridiplantae</taxon>
        <taxon>Streptophyta</taxon>
        <taxon>Embryophyta</taxon>
        <taxon>Tracheophyta</taxon>
        <taxon>Spermatophyta</taxon>
        <taxon>Magnoliopsida</taxon>
        <taxon>Liliopsida</taxon>
        <taxon>Poales</taxon>
        <taxon>Poaceae</taxon>
        <taxon>BOP clade</taxon>
        <taxon>Oryzoideae</taxon>
        <taxon>Oryzeae</taxon>
        <taxon>Oryzinae</taxon>
        <taxon>Oryza</taxon>
        <taxon>Oryza sativa</taxon>
    </lineage>
</organism>
<accession>Q5N7I8</accession>
<gene>
    <name evidence="1" type="primary">B1065E10.23</name>
</gene>
<dbReference type="EMBL" id="AP003561">
    <property type="protein sequence ID" value="BAD82569.1"/>
    <property type="molecule type" value="Genomic_DNA"/>
</dbReference>
<name>Q5N7I8_ORYSJ</name>
<dbReference type="AlphaFoldDB" id="Q5N7I8"/>
<dbReference type="Proteomes" id="UP000817658">
    <property type="component" value="Chromosome 1"/>
</dbReference>
<reference evidence="1" key="1">
    <citation type="journal article" date="2002" name="Nature">
        <title>The genome sequence and structure of rice chromosome 1.</title>
        <authorList>
            <person name="Sasaki T."/>
            <person name="Matsumoto T."/>
            <person name="Yamamoto K."/>
            <person name="Sakata K."/>
            <person name="Baba T."/>
            <person name="Katayose Y."/>
            <person name="Wu J."/>
            <person name="Niimura Y."/>
            <person name="Cheng Z."/>
            <person name="Nagamura Y."/>
            <person name="Antonio B.A."/>
            <person name="Kanamori H."/>
            <person name="Hosokawa S."/>
            <person name="Masukawa M."/>
            <person name="Arikawa K."/>
            <person name="Chiden Y."/>
            <person name="Hayashi M."/>
            <person name="Okamoto M."/>
            <person name="Ando T."/>
            <person name="Aoki H."/>
            <person name="Arita K."/>
            <person name="Hamada M."/>
            <person name="Harada C."/>
            <person name="Hijishita S."/>
            <person name="Honda M."/>
            <person name="Ichikawa Y."/>
            <person name="Idonuma A."/>
            <person name="Iijima M."/>
            <person name="Ikeda M."/>
            <person name="Ikeno M."/>
            <person name="Itoh S."/>
            <person name="Itoh T."/>
            <person name="Itoh Y."/>
            <person name="Itoh Y."/>
            <person name="Iwabuchi A."/>
            <person name="Kamiya K."/>
            <person name="Karasawa W."/>
            <person name="Katagiri S."/>
            <person name="Kikuta A."/>
            <person name="Kobayashi N."/>
            <person name="Kono I."/>
            <person name="Machita K."/>
            <person name="Maehara T."/>
            <person name="Mizuno H."/>
            <person name="Mizubayashi T."/>
            <person name="Mukai Y."/>
            <person name="Nagasaki H."/>
            <person name="Nakashima M."/>
            <person name="Nakama Y."/>
            <person name="Nakamichi Y."/>
            <person name="Nakamura M."/>
            <person name="Namiki N."/>
            <person name="Negishi M."/>
            <person name="Ohta I."/>
            <person name="Ono N."/>
            <person name="Saji S."/>
            <person name="Sakai K."/>
            <person name="Shibata M."/>
            <person name="Shimokawa T."/>
            <person name="Shomura A."/>
            <person name="Song J."/>
            <person name="Takazaki Y."/>
            <person name="Terasawa K."/>
            <person name="Tsuji K."/>
            <person name="Waki K."/>
            <person name="Yamagata H."/>
            <person name="Yamane H."/>
            <person name="Yoshiki S."/>
            <person name="Yoshihara R."/>
            <person name="Yukawa K."/>
            <person name="Zhong H."/>
            <person name="Iwama H."/>
            <person name="Endo T."/>
            <person name="Ito H."/>
            <person name="Hahn J.H."/>
            <person name="Kim H.I."/>
            <person name="Eun M.Y."/>
            <person name="Yano M."/>
            <person name="Jiang J."/>
            <person name="Gojobori T."/>
        </authorList>
    </citation>
    <scope>NUCLEOTIDE SEQUENCE [LARGE SCALE GENOMIC DNA]</scope>
</reference>
<sequence>MAAARRRWWFGSNNGAAAVESEAGGIERRGSAVGFIGADGALKGRNRHWGGQGDEAVAGSRSSVLGAIGGAGCRSGKRKRKRGGRKEARSLAILVCERERRVALPLCFGS</sequence>